<dbReference type="EMBL" id="CP000113">
    <property type="protein sequence ID" value="ABF90485.1"/>
    <property type="molecule type" value="Genomic_DNA"/>
</dbReference>
<keyword evidence="3" id="KW-1185">Reference proteome</keyword>
<dbReference type="Proteomes" id="UP000002402">
    <property type="component" value="Chromosome"/>
</dbReference>
<gene>
    <name evidence="2" type="ordered locus">MXAN_0397</name>
</gene>
<feature type="compositionally biased region" description="Basic and acidic residues" evidence="1">
    <location>
        <begin position="30"/>
        <end position="39"/>
    </location>
</feature>
<proteinExistence type="predicted"/>
<sequence>MQLKFVGELGFLDVLAHSIRQGRDGTLFRHTDDGGHAAGRELPLPALPGQLSV</sequence>
<evidence type="ECO:0000256" key="1">
    <source>
        <dbReference type="SAM" id="MobiDB-lite"/>
    </source>
</evidence>
<accession>Q1DFA5</accession>
<reference evidence="2 3" key="1">
    <citation type="journal article" date="2006" name="Proc. Natl. Acad. Sci. U.S.A.">
        <title>Evolution of sensory complexity recorded in a myxobacterial genome.</title>
        <authorList>
            <person name="Goldman B.S."/>
            <person name="Nierman W.C."/>
            <person name="Kaiser D."/>
            <person name="Slater S.C."/>
            <person name="Durkin A.S."/>
            <person name="Eisen J.A."/>
            <person name="Ronning C.M."/>
            <person name="Barbazuk W.B."/>
            <person name="Blanchard M."/>
            <person name="Field C."/>
            <person name="Halling C."/>
            <person name="Hinkle G."/>
            <person name="Iartchuk O."/>
            <person name="Kim H.S."/>
            <person name="Mackenzie C."/>
            <person name="Madupu R."/>
            <person name="Miller N."/>
            <person name="Shvartsbeyn A."/>
            <person name="Sullivan S.A."/>
            <person name="Vaudin M."/>
            <person name="Wiegand R."/>
            <person name="Kaplan H.B."/>
        </authorList>
    </citation>
    <scope>NUCLEOTIDE SEQUENCE [LARGE SCALE GENOMIC DNA]</scope>
    <source>
        <strain evidence="3">DK1622</strain>
    </source>
</reference>
<feature type="region of interest" description="Disordered" evidence="1">
    <location>
        <begin position="30"/>
        <end position="53"/>
    </location>
</feature>
<dbReference type="GeneID" id="51987654"/>
<dbReference type="KEGG" id="mxa:MXAN_0397"/>
<evidence type="ECO:0000313" key="3">
    <source>
        <dbReference type="Proteomes" id="UP000002402"/>
    </source>
</evidence>
<evidence type="ECO:0000313" key="2">
    <source>
        <dbReference type="EMBL" id="ABF90485.1"/>
    </source>
</evidence>
<protein>
    <submittedName>
        <fullName evidence="2">Uncharacterized protein</fullName>
    </submittedName>
</protein>
<name>Q1DFA5_MYXXD</name>
<dbReference type="HOGENOM" id="CLU_3063772_0_0_7"/>
<dbReference type="RefSeq" id="WP_011550532.1">
    <property type="nucleotide sequence ID" value="NC_008095.1"/>
</dbReference>
<dbReference type="AlphaFoldDB" id="Q1DFA5"/>
<dbReference type="EnsemblBacteria" id="ABF90485">
    <property type="protein sequence ID" value="ABF90485"/>
    <property type="gene ID" value="MXAN_0397"/>
</dbReference>
<organism evidence="2 3">
    <name type="scientific">Myxococcus xanthus (strain DK1622)</name>
    <dbReference type="NCBI Taxonomy" id="246197"/>
    <lineage>
        <taxon>Bacteria</taxon>
        <taxon>Pseudomonadati</taxon>
        <taxon>Myxococcota</taxon>
        <taxon>Myxococcia</taxon>
        <taxon>Myxococcales</taxon>
        <taxon>Cystobacterineae</taxon>
        <taxon>Myxococcaceae</taxon>
        <taxon>Myxococcus</taxon>
    </lineage>
</organism>